<dbReference type="GO" id="GO:0003824">
    <property type="term" value="F:catalytic activity"/>
    <property type="evidence" value="ECO:0007669"/>
    <property type="project" value="InterPro"/>
</dbReference>
<dbReference type="Gene3D" id="3.40.140.10">
    <property type="entry name" value="Cytidine Deaminase, domain 2"/>
    <property type="match status" value="1"/>
</dbReference>
<keyword evidence="4" id="KW-1185">Reference proteome</keyword>
<dbReference type="Pfam" id="PF18785">
    <property type="entry name" value="Inv-AAD"/>
    <property type="match status" value="1"/>
</dbReference>
<evidence type="ECO:0000313" key="3">
    <source>
        <dbReference type="EMBL" id="KAF2036506.1"/>
    </source>
</evidence>
<sequence>MSESSWTGPVKIWDGPVPPAEKPDPNNHLQYMRLALDQAQESPPKPTNFRVGALLVDADTGAILSRGYTLECEGNTHAEQCCLLKYAKEHNLPEERVGEALPPNTVIYTTMEPCNLRLSGTLPCADRIIRTTSLTGERNIKKVYLGVKEPEKFVGENEGRKKLEEYGIECVHVPGLEERILSVATAGHKQ</sequence>
<feature type="region of interest" description="Disordered" evidence="1">
    <location>
        <begin position="1"/>
        <end position="26"/>
    </location>
</feature>
<evidence type="ECO:0000313" key="4">
    <source>
        <dbReference type="Proteomes" id="UP000799777"/>
    </source>
</evidence>
<dbReference type="SUPFAM" id="SSF53927">
    <property type="entry name" value="Cytidine deaminase-like"/>
    <property type="match status" value="1"/>
</dbReference>
<name>A0A9P4HJN3_9PLEO</name>
<gene>
    <name evidence="3" type="ORF">EK21DRAFT_51715</name>
</gene>
<proteinExistence type="predicted"/>
<reference evidence="3" key="1">
    <citation type="journal article" date="2020" name="Stud. Mycol.">
        <title>101 Dothideomycetes genomes: a test case for predicting lifestyles and emergence of pathogens.</title>
        <authorList>
            <person name="Haridas S."/>
            <person name="Albert R."/>
            <person name="Binder M."/>
            <person name="Bloem J."/>
            <person name="Labutti K."/>
            <person name="Salamov A."/>
            <person name="Andreopoulos B."/>
            <person name="Baker S."/>
            <person name="Barry K."/>
            <person name="Bills G."/>
            <person name="Bluhm B."/>
            <person name="Cannon C."/>
            <person name="Castanera R."/>
            <person name="Culley D."/>
            <person name="Daum C."/>
            <person name="Ezra D."/>
            <person name="Gonzalez J."/>
            <person name="Henrissat B."/>
            <person name="Kuo A."/>
            <person name="Liang C."/>
            <person name="Lipzen A."/>
            <person name="Lutzoni F."/>
            <person name="Magnuson J."/>
            <person name="Mondo S."/>
            <person name="Nolan M."/>
            <person name="Ohm R."/>
            <person name="Pangilinan J."/>
            <person name="Park H.-J."/>
            <person name="Ramirez L."/>
            <person name="Alfaro M."/>
            <person name="Sun H."/>
            <person name="Tritt A."/>
            <person name="Yoshinaga Y."/>
            <person name="Zwiers L.-H."/>
            <person name="Turgeon B."/>
            <person name="Goodwin S."/>
            <person name="Spatafora J."/>
            <person name="Crous P."/>
            <person name="Grigoriev I."/>
        </authorList>
    </citation>
    <scope>NUCLEOTIDE SEQUENCE</scope>
    <source>
        <strain evidence="3">CBS 110217</strain>
    </source>
</reference>
<accession>A0A9P4HJN3</accession>
<dbReference type="InterPro" id="IPR016193">
    <property type="entry name" value="Cytidine_deaminase-like"/>
</dbReference>
<organism evidence="3 4">
    <name type="scientific">Setomelanomma holmii</name>
    <dbReference type="NCBI Taxonomy" id="210430"/>
    <lineage>
        <taxon>Eukaryota</taxon>
        <taxon>Fungi</taxon>
        <taxon>Dikarya</taxon>
        <taxon>Ascomycota</taxon>
        <taxon>Pezizomycotina</taxon>
        <taxon>Dothideomycetes</taxon>
        <taxon>Pleosporomycetidae</taxon>
        <taxon>Pleosporales</taxon>
        <taxon>Pleosporineae</taxon>
        <taxon>Phaeosphaeriaceae</taxon>
        <taxon>Setomelanomma</taxon>
    </lineage>
</organism>
<evidence type="ECO:0000256" key="1">
    <source>
        <dbReference type="SAM" id="MobiDB-lite"/>
    </source>
</evidence>
<dbReference type="PROSITE" id="PS51747">
    <property type="entry name" value="CYT_DCMP_DEAMINASES_2"/>
    <property type="match status" value="1"/>
</dbReference>
<dbReference type="EMBL" id="ML978154">
    <property type="protein sequence ID" value="KAF2036506.1"/>
    <property type="molecule type" value="Genomic_DNA"/>
</dbReference>
<evidence type="ECO:0000259" key="2">
    <source>
        <dbReference type="PROSITE" id="PS51747"/>
    </source>
</evidence>
<dbReference type="OrthoDB" id="252265at2759"/>
<dbReference type="InterPro" id="IPR002125">
    <property type="entry name" value="CMP_dCMP_dom"/>
</dbReference>
<dbReference type="GO" id="GO:0006139">
    <property type="term" value="P:nucleobase-containing compound metabolic process"/>
    <property type="evidence" value="ECO:0007669"/>
    <property type="project" value="UniProtKB-ARBA"/>
</dbReference>
<feature type="domain" description="CMP/dCMP-type deaminase" evidence="2">
    <location>
        <begin position="26"/>
        <end position="156"/>
    </location>
</feature>
<protein>
    <submittedName>
        <fullName evidence="3">Cytidine deaminase-like protein</fullName>
    </submittedName>
</protein>
<dbReference type="AlphaFoldDB" id="A0A9P4HJN3"/>
<comment type="caution">
    <text evidence="3">The sequence shown here is derived from an EMBL/GenBank/DDBJ whole genome shotgun (WGS) entry which is preliminary data.</text>
</comment>
<dbReference type="Proteomes" id="UP000799777">
    <property type="component" value="Unassembled WGS sequence"/>
</dbReference>